<evidence type="ECO:0000256" key="3">
    <source>
        <dbReference type="ARBA" id="ARBA00022448"/>
    </source>
</evidence>
<keyword evidence="4" id="KW-0410">Iron transport</keyword>
<keyword evidence="5 6" id="KW-0732">Signal</keyword>
<protein>
    <submittedName>
        <fullName evidence="8">Iron ABC transporter substrate-binding protein</fullName>
    </submittedName>
</protein>
<dbReference type="Pfam" id="PF01497">
    <property type="entry name" value="Peripla_BP_2"/>
    <property type="match status" value="1"/>
</dbReference>
<dbReference type="InterPro" id="IPR033870">
    <property type="entry name" value="FatB"/>
</dbReference>
<keyword evidence="4" id="KW-0406">Ion transport</keyword>
<dbReference type="PROSITE" id="PS50983">
    <property type="entry name" value="FE_B12_PBP"/>
    <property type="match status" value="1"/>
</dbReference>
<dbReference type="PANTHER" id="PTHR30532">
    <property type="entry name" value="IRON III DICITRATE-BINDING PERIPLASMIC PROTEIN"/>
    <property type="match status" value="1"/>
</dbReference>
<dbReference type="InterPro" id="IPR002491">
    <property type="entry name" value="ABC_transptr_periplasmic_BD"/>
</dbReference>
<keyword evidence="3" id="KW-0813">Transport</keyword>
<dbReference type="STRING" id="1461694.ATO9_08050"/>
<evidence type="ECO:0000256" key="6">
    <source>
        <dbReference type="SAM" id="SignalP"/>
    </source>
</evidence>
<dbReference type="PANTHER" id="PTHR30532:SF28">
    <property type="entry name" value="PETROBACTIN-BINDING PROTEIN YCLQ"/>
    <property type="match status" value="1"/>
</dbReference>
<feature type="signal peptide" evidence="6">
    <location>
        <begin position="1"/>
        <end position="23"/>
    </location>
</feature>
<evidence type="ECO:0000256" key="2">
    <source>
        <dbReference type="ARBA" id="ARBA00008814"/>
    </source>
</evidence>
<evidence type="ECO:0000256" key="4">
    <source>
        <dbReference type="ARBA" id="ARBA00022496"/>
    </source>
</evidence>
<accession>A0A0A0EED1</accession>
<feature type="domain" description="Fe/B12 periplasmic-binding" evidence="7">
    <location>
        <begin position="43"/>
        <end position="302"/>
    </location>
</feature>
<evidence type="ECO:0000313" key="9">
    <source>
        <dbReference type="Proteomes" id="UP000030004"/>
    </source>
</evidence>
<dbReference type="CDD" id="cd01140">
    <property type="entry name" value="FatB"/>
    <property type="match status" value="1"/>
</dbReference>
<evidence type="ECO:0000259" key="7">
    <source>
        <dbReference type="PROSITE" id="PS50983"/>
    </source>
</evidence>
<dbReference type="Gene3D" id="3.40.50.1980">
    <property type="entry name" value="Nitrogenase molybdenum iron protein domain"/>
    <property type="match status" value="2"/>
</dbReference>
<dbReference type="EMBL" id="AQQX01000003">
    <property type="protein sequence ID" value="KGM48670.1"/>
    <property type="molecule type" value="Genomic_DNA"/>
</dbReference>
<keyword evidence="4" id="KW-0408">Iron</keyword>
<reference evidence="8 9" key="1">
    <citation type="journal article" date="2015" name="Antonie Van Leeuwenhoek">
        <title>Pseudooceanicola atlanticus gen. nov. sp. nov., isolated from surface seawater of the Atlantic Ocean and reclassification of Oceanicola batsensis, Oceanicola marinus, Oceanicola nitratireducens, Oceanicola nanhaiensis, Oceanicola antarcticus and Oceanicola flagellatus, as Pseudooceanicola batsensis comb. nov., Pseudooceanicola marinus comb. nov., Pseudooceanicola nitratireducens comb. nov., Pseudooceanicola nanhaiensis comb. nov., Pseudooceanicola antarcticus comb. nov., and Pseudooceanicola flagellatus comb. nov.</title>
        <authorList>
            <person name="Lai Q."/>
            <person name="Li G."/>
            <person name="Liu X."/>
            <person name="Du Y."/>
            <person name="Sun F."/>
            <person name="Shao Z."/>
        </authorList>
    </citation>
    <scope>NUCLEOTIDE SEQUENCE [LARGE SCALE GENOMIC DNA]</scope>
    <source>
        <strain evidence="8 9">22II-s11g</strain>
    </source>
</reference>
<dbReference type="AlphaFoldDB" id="A0A0A0EED1"/>
<dbReference type="OrthoDB" id="63946at2"/>
<feature type="chain" id="PRO_5001962139" evidence="6">
    <location>
        <begin position="24"/>
        <end position="302"/>
    </location>
</feature>
<dbReference type="SUPFAM" id="SSF53807">
    <property type="entry name" value="Helical backbone' metal receptor"/>
    <property type="match status" value="1"/>
</dbReference>
<comment type="subcellular location">
    <subcellularLocation>
        <location evidence="1">Cell envelope</location>
    </subcellularLocation>
</comment>
<comment type="similarity">
    <text evidence="2">Belongs to the bacterial solute-binding protein 8 family.</text>
</comment>
<evidence type="ECO:0000256" key="1">
    <source>
        <dbReference type="ARBA" id="ARBA00004196"/>
    </source>
</evidence>
<dbReference type="RefSeq" id="WP_043747449.1">
    <property type="nucleotide sequence ID" value="NZ_AQQX01000003.1"/>
</dbReference>
<comment type="caution">
    <text evidence="8">The sequence shown here is derived from an EMBL/GenBank/DDBJ whole genome shotgun (WGS) entry which is preliminary data.</text>
</comment>
<organism evidence="8 9">
    <name type="scientific">Pseudooceanicola atlanticus</name>
    <dbReference type="NCBI Taxonomy" id="1461694"/>
    <lineage>
        <taxon>Bacteria</taxon>
        <taxon>Pseudomonadati</taxon>
        <taxon>Pseudomonadota</taxon>
        <taxon>Alphaproteobacteria</taxon>
        <taxon>Rhodobacterales</taxon>
        <taxon>Paracoccaceae</taxon>
        <taxon>Pseudooceanicola</taxon>
    </lineage>
</organism>
<evidence type="ECO:0000313" key="8">
    <source>
        <dbReference type="EMBL" id="KGM48670.1"/>
    </source>
</evidence>
<dbReference type="InterPro" id="IPR051313">
    <property type="entry name" value="Bact_iron-sidero_bind"/>
</dbReference>
<dbReference type="GO" id="GO:1901678">
    <property type="term" value="P:iron coordination entity transport"/>
    <property type="evidence" value="ECO:0007669"/>
    <property type="project" value="UniProtKB-ARBA"/>
</dbReference>
<proteinExistence type="inferred from homology"/>
<gene>
    <name evidence="8" type="ORF">ATO9_08050</name>
</gene>
<keyword evidence="9" id="KW-1185">Reference proteome</keyword>
<dbReference type="eggNOG" id="COG4607">
    <property type="taxonomic scope" value="Bacteria"/>
</dbReference>
<dbReference type="Proteomes" id="UP000030004">
    <property type="component" value="Unassembled WGS sequence"/>
</dbReference>
<name>A0A0A0EED1_9RHOB</name>
<evidence type="ECO:0000256" key="5">
    <source>
        <dbReference type="ARBA" id="ARBA00022729"/>
    </source>
</evidence>
<dbReference type="GO" id="GO:0030288">
    <property type="term" value="C:outer membrane-bounded periplasmic space"/>
    <property type="evidence" value="ECO:0007669"/>
    <property type="project" value="TreeGrafter"/>
</dbReference>
<sequence length="302" mass="31139">MRYASRVLSAVAVLASSAFAVLADPVTFETATGEMTLPAAPERIVVLDISALDTMSALGVTPVGVITPLYVDYLPEALSEVPTVGSFFEPDFEAIAALAPDLIVVGPRAVAMADPLSHIAPVADMSVGTDAMSDGLARLEGFGRMLDREDAAAEIASGLEAKRAELREAVEAQGGTALILMTNGPKMSVFGPGSRFGWLHTELGFTPAVEGITENRHGEAVSFEYVAEADPGTLLVVDRGAAIGDGTQSAQATLDNSLIAGTEAAQAGRIIYLSSAELYIATGGVGSLNRTLDEVAAALNAM</sequence>